<feature type="transmembrane region" description="Helical" evidence="6">
    <location>
        <begin position="530"/>
        <end position="550"/>
    </location>
</feature>
<evidence type="ECO:0000256" key="4">
    <source>
        <dbReference type="ARBA" id="ARBA00023136"/>
    </source>
</evidence>
<evidence type="ECO:0000256" key="3">
    <source>
        <dbReference type="ARBA" id="ARBA00022989"/>
    </source>
</evidence>
<proteinExistence type="predicted"/>
<evidence type="ECO:0000256" key="6">
    <source>
        <dbReference type="SAM" id="Phobius"/>
    </source>
</evidence>
<organism evidence="7 8">
    <name type="scientific">Rhizoctonia solani</name>
    <dbReference type="NCBI Taxonomy" id="456999"/>
    <lineage>
        <taxon>Eukaryota</taxon>
        <taxon>Fungi</taxon>
        <taxon>Dikarya</taxon>
        <taxon>Basidiomycota</taxon>
        <taxon>Agaricomycotina</taxon>
        <taxon>Agaricomycetes</taxon>
        <taxon>Cantharellales</taxon>
        <taxon>Ceratobasidiaceae</taxon>
        <taxon>Rhizoctonia</taxon>
    </lineage>
</organism>
<keyword evidence="2 6" id="KW-0812">Transmembrane</keyword>
<feature type="transmembrane region" description="Helical" evidence="6">
    <location>
        <begin position="455"/>
        <end position="482"/>
    </location>
</feature>
<feature type="transmembrane region" description="Helical" evidence="6">
    <location>
        <begin position="494"/>
        <end position="518"/>
    </location>
</feature>
<feature type="transmembrane region" description="Helical" evidence="6">
    <location>
        <begin position="372"/>
        <end position="392"/>
    </location>
</feature>
<dbReference type="AlphaFoldDB" id="A0A8H3ABW9"/>
<feature type="transmembrane region" description="Helical" evidence="6">
    <location>
        <begin position="419"/>
        <end position="443"/>
    </location>
</feature>
<name>A0A8H3ABW9_9AGAM</name>
<dbReference type="PANTHER" id="PTHR11785:SF512">
    <property type="entry name" value="SOBREMESA, ISOFORM B"/>
    <property type="match status" value="1"/>
</dbReference>
<keyword evidence="3 6" id="KW-1133">Transmembrane helix</keyword>
<dbReference type="InterPro" id="IPR050598">
    <property type="entry name" value="AminoAcid_Transporter"/>
</dbReference>
<dbReference type="Gene3D" id="1.20.1740.10">
    <property type="entry name" value="Amino acid/polyamine transporter I"/>
    <property type="match status" value="1"/>
</dbReference>
<feature type="transmembrane region" description="Helical" evidence="6">
    <location>
        <begin position="228"/>
        <end position="252"/>
    </location>
</feature>
<feature type="transmembrane region" description="Helical" evidence="6">
    <location>
        <begin position="294"/>
        <end position="312"/>
    </location>
</feature>
<reference evidence="7" key="1">
    <citation type="submission" date="2021-01" db="EMBL/GenBank/DDBJ databases">
        <authorList>
            <person name="Kaushik A."/>
        </authorList>
    </citation>
    <scope>NUCLEOTIDE SEQUENCE</scope>
    <source>
        <strain evidence="7">AG3-T5</strain>
    </source>
</reference>
<dbReference type="GO" id="GO:0015179">
    <property type="term" value="F:L-amino acid transmembrane transporter activity"/>
    <property type="evidence" value="ECO:0007669"/>
    <property type="project" value="TreeGrafter"/>
</dbReference>
<dbReference type="InterPro" id="IPR002293">
    <property type="entry name" value="AA/rel_permease1"/>
</dbReference>
<feature type="transmembrane region" description="Helical" evidence="6">
    <location>
        <begin position="556"/>
        <end position="574"/>
    </location>
</feature>
<dbReference type="GO" id="GO:0016020">
    <property type="term" value="C:membrane"/>
    <property type="evidence" value="ECO:0007669"/>
    <property type="project" value="UniProtKB-SubCell"/>
</dbReference>
<dbReference type="EMBL" id="CAJMWW010000067">
    <property type="protein sequence ID" value="CAE6413873.1"/>
    <property type="molecule type" value="Genomic_DNA"/>
</dbReference>
<feature type="region of interest" description="Disordered" evidence="5">
    <location>
        <begin position="1"/>
        <end position="54"/>
    </location>
</feature>
<evidence type="ECO:0000256" key="1">
    <source>
        <dbReference type="ARBA" id="ARBA00004141"/>
    </source>
</evidence>
<feature type="transmembrane region" description="Helical" evidence="6">
    <location>
        <begin position="332"/>
        <end position="351"/>
    </location>
</feature>
<dbReference type="Proteomes" id="UP000663841">
    <property type="component" value="Unassembled WGS sequence"/>
</dbReference>
<comment type="subcellular location">
    <subcellularLocation>
        <location evidence="1">Membrane</location>
        <topology evidence="1">Multi-pass membrane protein</topology>
    </subcellularLocation>
</comment>
<dbReference type="Pfam" id="PF13520">
    <property type="entry name" value="AA_permease_2"/>
    <property type="match status" value="1"/>
</dbReference>
<keyword evidence="4 6" id="KW-0472">Membrane</keyword>
<sequence length="726" mass="79514">MSSSAPPSSPGSPRRARISQPPVLRAPLVYNSESLDIAPNDTEADPSTSDWTKSDKLIAEQAAALDSRMQDIESGIESQPPPSFAQSEFETIIRRQKVDGHHKLVPTPSRFPRIAKEWEFSGWGKVLYIEIKDEQLEAAHQRMSEPEVQMGQFRSSSISGNGVVGSIFYAFPAVAAVASIFSPLSLLIACLILTIYRPILLELGSAIRLNGANYVYLLQCSGKMLGSVGAAATLLDAVATSVVSAATAGAYLQGEIAIGSIKEWSIGLFLLIGISLIALVSLRESSAFTLTITIVHMAVMTVLMIGAAVAWARTGMDVLRDNWELRPTGGTGIARAIFNGVCIGFLGVTGFECTPAYIQNIKPKSYGPTLRNLLIMALFLNAPLMLFVYALLPSKTILSGANVLSVLAEVAIGRPMRTVVVVDCLLVLSGGVFAGLVTGCRLVESLACERVLPQIFLHHLPITGTAYMPVLMFFILCLVVYASSAFSLATVSTMFSASFLFTMLLMLKYGVSCILLKFSRDRLPRTYRTSMWTVVLAIIATCVVLGGNIILNPQTLGLFVAYFAVVFFGMLLPGSRLKIARVVLWILDQTKSLQRWHLDKWIVSWIKRFRKDPIALWVKGDHINHLVRAMLYIRKNELTSHVKLVHVYKTISTIPSELKANIRILDEAFPSITLDLVFIQGDFSPGLVEAASQELDIPRSHMFISCPGKDHPWQLGDYQGVRVIDF</sequence>
<comment type="caution">
    <text evidence="7">The sequence shown here is derived from an EMBL/GenBank/DDBJ whole genome shotgun (WGS) entry which is preliminary data.</text>
</comment>
<evidence type="ECO:0000256" key="2">
    <source>
        <dbReference type="ARBA" id="ARBA00022692"/>
    </source>
</evidence>
<feature type="transmembrane region" description="Helical" evidence="6">
    <location>
        <begin position="167"/>
        <end position="196"/>
    </location>
</feature>
<protein>
    <submittedName>
        <fullName evidence="7">Uncharacterized protein</fullName>
    </submittedName>
</protein>
<dbReference type="PANTHER" id="PTHR11785">
    <property type="entry name" value="AMINO ACID TRANSPORTER"/>
    <property type="match status" value="1"/>
</dbReference>
<accession>A0A8H3ABW9</accession>
<evidence type="ECO:0000256" key="5">
    <source>
        <dbReference type="SAM" id="MobiDB-lite"/>
    </source>
</evidence>
<gene>
    <name evidence="7" type="ORF">RDB_LOCUS26838</name>
</gene>
<evidence type="ECO:0000313" key="7">
    <source>
        <dbReference type="EMBL" id="CAE6413873.1"/>
    </source>
</evidence>
<feature type="transmembrane region" description="Helical" evidence="6">
    <location>
        <begin position="264"/>
        <end position="282"/>
    </location>
</feature>
<evidence type="ECO:0000313" key="8">
    <source>
        <dbReference type="Proteomes" id="UP000663841"/>
    </source>
</evidence>